<keyword evidence="1" id="KW-0812">Transmembrane</keyword>
<proteinExistence type="predicted"/>
<protein>
    <submittedName>
        <fullName evidence="2">Uncharacterized protein</fullName>
    </submittedName>
</protein>
<evidence type="ECO:0000256" key="1">
    <source>
        <dbReference type="SAM" id="Phobius"/>
    </source>
</evidence>
<accession>A0A7R9WYK0</accession>
<feature type="transmembrane region" description="Helical" evidence="1">
    <location>
        <begin position="102"/>
        <end position="126"/>
    </location>
</feature>
<evidence type="ECO:0000313" key="2">
    <source>
        <dbReference type="EMBL" id="CAD8339682.1"/>
    </source>
</evidence>
<keyword evidence="1" id="KW-1133">Transmembrane helix</keyword>
<feature type="transmembrane region" description="Helical" evidence="1">
    <location>
        <begin position="62"/>
        <end position="82"/>
    </location>
</feature>
<gene>
    <name evidence="2" type="ORF">CAUS1442_LOCUS11815</name>
</gene>
<sequence>MTGFFIVSPIVSARATGELTAATHLAQFVPQESIDAGSAMSSYVQRNILSIMMASSRMGHNIIATISIMGLVVATLTCLLPAGVPRNTLWVVSGTSTSILQITLWSIVLSLLFAFWPLWIFLALIADFCQTFKEARGDDGSHP</sequence>
<dbReference type="EMBL" id="HBEF01019187">
    <property type="protein sequence ID" value="CAD8339682.1"/>
    <property type="molecule type" value="Transcribed_RNA"/>
</dbReference>
<keyword evidence="1" id="KW-0472">Membrane</keyword>
<organism evidence="2">
    <name type="scientific">Craspedostauros australis</name>
    <dbReference type="NCBI Taxonomy" id="1486917"/>
    <lineage>
        <taxon>Eukaryota</taxon>
        <taxon>Sar</taxon>
        <taxon>Stramenopiles</taxon>
        <taxon>Ochrophyta</taxon>
        <taxon>Bacillariophyta</taxon>
        <taxon>Bacillariophyceae</taxon>
        <taxon>Bacillariophycidae</taxon>
        <taxon>Naviculales</taxon>
        <taxon>Naviculaceae</taxon>
        <taxon>Craspedostauros</taxon>
    </lineage>
</organism>
<dbReference type="AlphaFoldDB" id="A0A7R9WYK0"/>
<reference evidence="2" key="1">
    <citation type="submission" date="2021-01" db="EMBL/GenBank/DDBJ databases">
        <authorList>
            <person name="Corre E."/>
            <person name="Pelletier E."/>
            <person name="Niang G."/>
            <person name="Scheremetjew M."/>
            <person name="Finn R."/>
            <person name="Kale V."/>
            <person name="Holt S."/>
            <person name="Cochrane G."/>
            <person name="Meng A."/>
            <person name="Brown T."/>
            <person name="Cohen L."/>
        </authorList>
    </citation>
    <scope>NUCLEOTIDE SEQUENCE</scope>
    <source>
        <strain evidence="2">CCMP3328</strain>
    </source>
</reference>
<name>A0A7R9WYK0_9STRA</name>